<dbReference type="GeneTree" id="ENSGT00390000008142"/>
<feature type="compositionally biased region" description="Basic and acidic residues" evidence="5">
    <location>
        <begin position="472"/>
        <end position="482"/>
    </location>
</feature>
<evidence type="ECO:0000256" key="2">
    <source>
        <dbReference type="ARBA" id="ARBA00007774"/>
    </source>
</evidence>
<feature type="region of interest" description="Disordered" evidence="5">
    <location>
        <begin position="784"/>
        <end position="827"/>
    </location>
</feature>
<dbReference type="OMA" id="QVIEPMD"/>
<evidence type="ECO:0000313" key="7">
    <source>
        <dbReference type="Proteomes" id="UP000314986"/>
    </source>
</evidence>
<evidence type="ECO:0000256" key="4">
    <source>
        <dbReference type="ARBA" id="ARBA00023242"/>
    </source>
</evidence>
<dbReference type="AlphaFoldDB" id="A0A4W3H3C9"/>
<evidence type="ECO:0000313" key="6">
    <source>
        <dbReference type="Ensembl" id="ENSCMIP00000009855.1"/>
    </source>
</evidence>
<feature type="region of interest" description="Disordered" evidence="5">
    <location>
        <begin position="34"/>
        <end position="55"/>
    </location>
</feature>
<dbReference type="PANTHER" id="PTHR14150:SF12">
    <property type="entry name" value="U3 SMALL NUCLEOLAR RNA-ASSOCIATED PROTEIN 14 HOMOLOG A"/>
    <property type="match status" value="1"/>
</dbReference>
<organism evidence="6 7">
    <name type="scientific">Callorhinchus milii</name>
    <name type="common">Ghost shark</name>
    <dbReference type="NCBI Taxonomy" id="7868"/>
    <lineage>
        <taxon>Eukaryota</taxon>
        <taxon>Metazoa</taxon>
        <taxon>Chordata</taxon>
        <taxon>Craniata</taxon>
        <taxon>Vertebrata</taxon>
        <taxon>Chondrichthyes</taxon>
        <taxon>Holocephali</taxon>
        <taxon>Chimaeriformes</taxon>
        <taxon>Callorhinchidae</taxon>
        <taxon>Callorhinchus</taxon>
    </lineage>
</organism>
<reference evidence="6" key="4">
    <citation type="submission" date="2025-08" db="UniProtKB">
        <authorList>
            <consortium name="Ensembl"/>
        </authorList>
    </citation>
    <scope>IDENTIFICATION</scope>
</reference>
<reference evidence="7" key="1">
    <citation type="journal article" date="2006" name="Science">
        <title>Ancient noncoding elements conserved in the human genome.</title>
        <authorList>
            <person name="Venkatesh B."/>
            <person name="Kirkness E.F."/>
            <person name="Loh Y.H."/>
            <person name="Halpern A.L."/>
            <person name="Lee A.P."/>
            <person name="Johnson J."/>
            <person name="Dandona N."/>
            <person name="Viswanathan L.D."/>
            <person name="Tay A."/>
            <person name="Venter J.C."/>
            <person name="Strausberg R.L."/>
            <person name="Brenner S."/>
        </authorList>
    </citation>
    <scope>NUCLEOTIDE SEQUENCE [LARGE SCALE GENOMIC DNA]</scope>
</reference>
<gene>
    <name evidence="6" type="primary">si:dkey-251i10.3</name>
</gene>
<keyword evidence="7" id="KW-1185">Reference proteome</keyword>
<feature type="compositionally biased region" description="Acidic residues" evidence="5">
    <location>
        <begin position="413"/>
        <end position="426"/>
    </location>
</feature>
<evidence type="ECO:0000256" key="5">
    <source>
        <dbReference type="SAM" id="MobiDB-lite"/>
    </source>
</evidence>
<reference evidence="7" key="2">
    <citation type="journal article" date="2007" name="PLoS Biol.">
        <title>Survey sequencing and comparative analysis of the elephant shark (Callorhinchus milii) genome.</title>
        <authorList>
            <person name="Venkatesh B."/>
            <person name="Kirkness E.F."/>
            <person name="Loh Y.H."/>
            <person name="Halpern A.L."/>
            <person name="Lee A.P."/>
            <person name="Johnson J."/>
            <person name="Dandona N."/>
            <person name="Viswanathan L.D."/>
            <person name="Tay A."/>
            <person name="Venter J.C."/>
            <person name="Strausberg R.L."/>
            <person name="Brenner S."/>
        </authorList>
    </citation>
    <scope>NUCLEOTIDE SEQUENCE [LARGE SCALE GENOMIC DNA]</scope>
</reference>
<proteinExistence type="inferred from homology"/>
<feature type="compositionally biased region" description="Basic residues" evidence="5">
    <location>
        <begin position="518"/>
        <end position="529"/>
    </location>
</feature>
<evidence type="ECO:0000256" key="1">
    <source>
        <dbReference type="ARBA" id="ARBA00004604"/>
    </source>
</evidence>
<dbReference type="Ensembl" id="ENSCMIT00000010119.1">
    <property type="protein sequence ID" value="ENSCMIP00000009855.1"/>
    <property type="gene ID" value="ENSCMIG00000005119.1"/>
</dbReference>
<dbReference type="GO" id="GO:0032040">
    <property type="term" value="C:small-subunit processome"/>
    <property type="evidence" value="ECO:0007669"/>
    <property type="project" value="InterPro"/>
</dbReference>
<dbReference type="InterPro" id="IPR006709">
    <property type="entry name" value="SSU_processome_Utp14"/>
</dbReference>
<feature type="compositionally biased region" description="Acidic residues" evidence="5">
    <location>
        <begin position="485"/>
        <end position="498"/>
    </location>
</feature>
<feature type="compositionally biased region" description="Acidic residues" evidence="5">
    <location>
        <begin position="355"/>
        <end position="365"/>
    </location>
</feature>
<dbReference type="PANTHER" id="PTHR14150">
    <property type="entry name" value="U3 SMALL NUCLEOLAR RNA-ASSOCIATED PROTEIN 14"/>
    <property type="match status" value="1"/>
</dbReference>
<dbReference type="InParanoid" id="A0A4W3H3C9"/>
<feature type="region of interest" description="Disordered" evidence="5">
    <location>
        <begin position="353"/>
        <end position="608"/>
    </location>
</feature>
<feature type="compositionally biased region" description="Basic and acidic residues" evidence="5">
    <location>
        <begin position="530"/>
        <end position="541"/>
    </location>
</feature>
<dbReference type="Proteomes" id="UP000314986">
    <property type="component" value="Unassembled WGS sequence"/>
</dbReference>
<keyword evidence="3" id="KW-0597">Phosphoprotein</keyword>
<keyword evidence="4" id="KW-0539">Nucleus</keyword>
<feature type="compositionally biased region" description="Polar residues" evidence="5">
    <location>
        <begin position="798"/>
        <end position="807"/>
    </location>
</feature>
<comment type="similarity">
    <text evidence="2">Belongs to the UTP14 family.</text>
</comment>
<feature type="compositionally biased region" description="Basic and acidic residues" evidence="5">
    <location>
        <begin position="427"/>
        <end position="436"/>
    </location>
</feature>
<evidence type="ECO:0000256" key="3">
    <source>
        <dbReference type="ARBA" id="ARBA00022553"/>
    </source>
</evidence>
<dbReference type="GO" id="GO:0006364">
    <property type="term" value="P:rRNA processing"/>
    <property type="evidence" value="ECO:0007669"/>
    <property type="project" value="InterPro"/>
</dbReference>
<protein>
    <submittedName>
        <fullName evidence="6">UTP14A small subunit processome component</fullName>
    </submittedName>
</protein>
<feature type="compositionally biased region" description="Basic residues" evidence="5">
    <location>
        <begin position="437"/>
        <end position="446"/>
    </location>
</feature>
<sequence>MKSNTRIIIITVDCFVFPRDLLGPKDEEEENLFQTKHVMSDSENEEGSDDESKHQKLLEAISSLDGKKRRKLTERTEASLQVSEFTISSGGAGEKIELSDLLQTIRPSATSLNTVKKQLTRFKKKNKTLDLPLSKQVTEKIQRSVADKKTSKEVAKWDHVVFQNRRAEQLVFPLNQESFTVKPMEEMIAGWKARTPLEQEIFNLLHKNNQPVNEPLLTAAERASLQAMSLDEAKARRAELQKARALQSYYEAKAKRSKKIKSKKFHRVLKKAKKKQFLKDFEELKKTNPEAALEEMKKLESIRIKERMSLRHQNSGKWAKSKVIMAKYDNEARNAIQEQLEKNKALTAKLLVPSESEDEVEEETGGEIIPDFVNDVQSGTPDNPWMLGKLSTVAQSSEPQETEEIQPVKVDENEASEDEEQLSEDETLLREFEERRRNRRQRKKKPVGSPGPLDETVNGGNLKKTKGRKNLKATEEDKEKTIPTDPDEKEDGFDEDVNEFNQLFQKLSEKKPKLAGIKAKKARSKKLQKKPAESKEEQIPEEREEPLLDQQLDRKRTMEELDALGQEGSCDIHEVSEADPAQSQPGASENSSNSANAKPEKKKSKKDKLIDIENVLMVPSKTISAPLVPTAIEEENEEVQEDQRMIIREAFASDNVIDDFMKEKQKQINANKPKHVDLTLPGWGEWGGVGLHTSKRKRRKFLIEAAPAPPRKDQKLPNVIISEKRDIAVAGFQVSELPFPFSHREHFEKSIRAPIGKTWNTEKATKRLTLPKIVTKMGAIIEPISEEDVTQDQRRHMNSNMEQNSDGGQKRQWKKPRKPAKRGGKAF</sequence>
<reference evidence="7" key="3">
    <citation type="journal article" date="2014" name="Nature">
        <title>Elephant shark genome provides unique insights into gnathostome evolution.</title>
        <authorList>
            <consortium name="International Elephant Shark Genome Sequencing Consortium"/>
            <person name="Venkatesh B."/>
            <person name="Lee A.P."/>
            <person name="Ravi V."/>
            <person name="Maurya A.K."/>
            <person name="Lian M.M."/>
            <person name="Swann J.B."/>
            <person name="Ohta Y."/>
            <person name="Flajnik M.F."/>
            <person name="Sutoh Y."/>
            <person name="Kasahara M."/>
            <person name="Hoon S."/>
            <person name="Gangu V."/>
            <person name="Roy S.W."/>
            <person name="Irimia M."/>
            <person name="Korzh V."/>
            <person name="Kondrychyn I."/>
            <person name="Lim Z.W."/>
            <person name="Tay B.H."/>
            <person name="Tohari S."/>
            <person name="Kong K.W."/>
            <person name="Ho S."/>
            <person name="Lorente-Galdos B."/>
            <person name="Quilez J."/>
            <person name="Marques-Bonet T."/>
            <person name="Raney B.J."/>
            <person name="Ingham P.W."/>
            <person name="Tay A."/>
            <person name="Hillier L.W."/>
            <person name="Minx P."/>
            <person name="Boehm T."/>
            <person name="Wilson R.K."/>
            <person name="Brenner S."/>
            <person name="Warren W.C."/>
        </authorList>
    </citation>
    <scope>NUCLEOTIDE SEQUENCE [LARGE SCALE GENOMIC DNA]</scope>
</reference>
<dbReference type="STRING" id="7868.ENSCMIP00000009855"/>
<reference evidence="6" key="5">
    <citation type="submission" date="2025-09" db="UniProtKB">
        <authorList>
            <consortium name="Ensembl"/>
        </authorList>
    </citation>
    <scope>IDENTIFICATION</scope>
</reference>
<feature type="compositionally biased region" description="Low complexity" evidence="5">
    <location>
        <begin position="587"/>
        <end position="597"/>
    </location>
</feature>
<comment type="subcellular location">
    <subcellularLocation>
        <location evidence="1">Nucleus</location>
        <location evidence="1">Nucleolus</location>
    </subcellularLocation>
</comment>
<feature type="compositionally biased region" description="Basic residues" evidence="5">
    <location>
        <begin position="811"/>
        <end position="827"/>
    </location>
</feature>
<name>A0A4W3H3C9_CALMI</name>
<dbReference type="Pfam" id="PF04615">
    <property type="entry name" value="Utp14"/>
    <property type="match status" value="1"/>
</dbReference>
<accession>A0A4W3H3C9</accession>